<name>A0A317VHT6_9EURO</name>
<dbReference type="OrthoDB" id="4430587at2759"/>
<accession>A0A317VHT6</accession>
<evidence type="ECO:0000313" key="1">
    <source>
        <dbReference type="EMBL" id="PWY73019.1"/>
    </source>
</evidence>
<dbReference type="RefSeq" id="XP_025396673.1">
    <property type="nucleotide sequence ID" value="XM_025543896.1"/>
</dbReference>
<evidence type="ECO:0000313" key="2">
    <source>
        <dbReference type="Proteomes" id="UP000247233"/>
    </source>
</evidence>
<comment type="caution">
    <text evidence="1">The sequence shown here is derived from an EMBL/GenBank/DDBJ whole genome shotgun (WGS) entry which is preliminary data.</text>
</comment>
<protein>
    <submittedName>
        <fullName evidence="1">Glyoxalase family protein</fullName>
    </submittedName>
</protein>
<proteinExistence type="predicted"/>
<dbReference type="EMBL" id="MSFL01000025">
    <property type="protein sequence ID" value="PWY73019.1"/>
    <property type="molecule type" value="Genomic_DNA"/>
</dbReference>
<dbReference type="Proteomes" id="UP000247233">
    <property type="component" value="Unassembled WGS sequence"/>
</dbReference>
<dbReference type="AlphaFoldDB" id="A0A317VHT6"/>
<organism evidence="1 2">
    <name type="scientific">Aspergillus heteromorphus CBS 117.55</name>
    <dbReference type="NCBI Taxonomy" id="1448321"/>
    <lineage>
        <taxon>Eukaryota</taxon>
        <taxon>Fungi</taxon>
        <taxon>Dikarya</taxon>
        <taxon>Ascomycota</taxon>
        <taxon>Pezizomycotina</taxon>
        <taxon>Eurotiomycetes</taxon>
        <taxon>Eurotiomycetidae</taxon>
        <taxon>Eurotiales</taxon>
        <taxon>Aspergillaceae</taxon>
        <taxon>Aspergillus</taxon>
        <taxon>Aspergillus subgen. Circumdati</taxon>
    </lineage>
</organism>
<sequence>MSQPTTTAVELLGSFASIISNIVTNLNKNRLDRGKIKQTLTEYSARAESDGRLINASRQNERCIDHGLFLAFVHMEFVTTLLRYNFTLPATSVKWYRLKSLRKKYRLSLLSISSQTADLQDQLRNIRNKAEMLYADLEVNNVQVPPTPIQYNRVAPCTLLAAPPGTFSELLHRGSIAEKELSGKMSV</sequence>
<keyword evidence="2" id="KW-1185">Reference proteome</keyword>
<gene>
    <name evidence="1" type="ORF">BO70DRAFT_364774</name>
</gene>
<reference evidence="1 2" key="1">
    <citation type="submission" date="2016-12" db="EMBL/GenBank/DDBJ databases">
        <title>The genomes of Aspergillus section Nigri reveals drivers in fungal speciation.</title>
        <authorList>
            <consortium name="DOE Joint Genome Institute"/>
            <person name="Vesth T.C."/>
            <person name="Nybo J."/>
            <person name="Theobald S."/>
            <person name="Brandl J."/>
            <person name="Frisvad J.C."/>
            <person name="Nielsen K.F."/>
            <person name="Lyhne E.K."/>
            <person name="Kogle M.E."/>
            <person name="Kuo A."/>
            <person name="Riley R."/>
            <person name="Clum A."/>
            <person name="Nolan M."/>
            <person name="Lipzen A."/>
            <person name="Salamov A."/>
            <person name="Henrissat B."/>
            <person name="Wiebenga A."/>
            <person name="De Vries R.P."/>
            <person name="Grigoriev I.V."/>
            <person name="Mortensen U.H."/>
            <person name="Andersen M.R."/>
            <person name="Baker S.E."/>
        </authorList>
    </citation>
    <scope>NUCLEOTIDE SEQUENCE [LARGE SCALE GENOMIC DNA]</scope>
    <source>
        <strain evidence="1 2">CBS 117.55</strain>
    </source>
</reference>
<dbReference type="VEuPathDB" id="FungiDB:BO70DRAFT_364774"/>
<dbReference type="GeneID" id="37066133"/>